<dbReference type="InterPro" id="IPR023393">
    <property type="entry name" value="START-like_dom_sf"/>
</dbReference>
<keyword evidence="1 5" id="KW-0808">Transferase</keyword>
<dbReference type="GO" id="GO:0016746">
    <property type="term" value="F:acyltransferase activity"/>
    <property type="evidence" value="ECO:0007669"/>
    <property type="project" value="UniProtKB-KW"/>
</dbReference>
<dbReference type="Gene3D" id="3.40.630.30">
    <property type="match status" value="1"/>
</dbReference>
<dbReference type="SUPFAM" id="SSF55729">
    <property type="entry name" value="Acyl-CoA N-acyltransferases (Nat)"/>
    <property type="match status" value="1"/>
</dbReference>
<evidence type="ECO:0000259" key="4">
    <source>
        <dbReference type="PROSITE" id="PS51186"/>
    </source>
</evidence>
<evidence type="ECO:0000256" key="2">
    <source>
        <dbReference type="ARBA" id="ARBA00023315"/>
    </source>
</evidence>
<dbReference type="InterPro" id="IPR000182">
    <property type="entry name" value="GNAT_dom"/>
</dbReference>
<proteinExistence type="predicted"/>
<organism evidence="5 6">
    <name type="scientific">Dietzia cinnamea</name>
    <dbReference type="NCBI Taxonomy" id="321318"/>
    <lineage>
        <taxon>Bacteria</taxon>
        <taxon>Bacillati</taxon>
        <taxon>Actinomycetota</taxon>
        <taxon>Actinomycetes</taxon>
        <taxon>Mycobacteriales</taxon>
        <taxon>Dietziaceae</taxon>
        <taxon>Dietzia</taxon>
    </lineage>
</organism>
<dbReference type="PROSITE" id="PS51186">
    <property type="entry name" value="GNAT"/>
    <property type="match status" value="1"/>
</dbReference>
<feature type="domain" description="N-acetyltransferase" evidence="4">
    <location>
        <begin position="160"/>
        <end position="313"/>
    </location>
</feature>
<accession>A0ABV3YK93</accession>
<comment type="caution">
    <text evidence="5">The sequence shown here is derived from an EMBL/GenBank/DDBJ whole genome shotgun (WGS) entry which is preliminary data.</text>
</comment>
<evidence type="ECO:0000313" key="6">
    <source>
        <dbReference type="Proteomes" id="UP001560293"/>
    </source>
</evidence>
<keyword evidence="6" id="KW-1185">Reference proteome</keyword>
<evidence type="ECO:0000256" key="1">
    <source>
        <dbReference type="ARBA" id="ARBA00022679"/>
    </source>
</evidence>
<dbReference type="InterPro" id="IPR050832">
    <property type="entry name" value="Bact_Acetyltransf"/>
</dbReference>
<dbReference type="CDD" id="cd04301">
    <property type="entry name" value="NAT_SF"/>
    <property type="match status" value="1"/>
</dbReference>
<dbReference type="Pfam" id="PF10604">
    <property type="entry name" value="Polyketide_cyc2"/>
    <property type="match status" value="1"/>
</dbReference>
<gene>
    <name evidence="5" type="ORF">AB6N35_13805</name>
</gene>
<evidence type="ECO:0000313" key="5">
    <source>
        <dbReference type="EMBL" id="MEX6465392.1"/>
    </source>
</evidence>
<dbReference type="CDD" id="cd07812">
    <property type="entry name" value="SRPBCC"/>
    <property type="match status" value="1"/>
</dbReference>
<evidence type="ECO:0000256" key="3">
    <source>
        <dbReference type="SAM" id="MobiDB-lite"/>
    </source>
</evidence>
<dbReference type="RefSeq" id="WP_082767796.1">
    <property type="nucleotide sequence ID" value="NZ_JALXRZ010000039.1"/>
</dbReference>
<dbReference type="PANTHER" id="PTHR43877">
    <property type="entry name" value="AMINOALKYLPHOSPHONATE N-ACETYLTRANSFERASE-RELATED-RELATED"/>
    <property type="match status" value="1"/>
</dbReference>
<dbReference type="Proteomes" id="UP001560293">
    <property type="component" value="Unassembled WGS sequence"/>
</dbReference>
<dbReference type="InterPro" id="IPR019587">
    <property type="entry name" value="Polyketide_cyclase/dehydratase"/>
</dbReference>
<dbReference type="EMBL" id="JBFTEZ010000002">
    <property type="protein sequence ID" value="MEX6465392.1"/>
    <property type="molecule type" value="Genomic_DNA"/>
</dbReference>
<protein>
    <submittedName>
        <fullName evidence="5">GNAT family N-acetyltransferase</fullName>
        <ecNumber evidence="5">2.3.1.-</ecNumber>
    </submittedName>
</protein>
<feature type="region of interest" description="Disordered" evidence="3">
    <location>
        <begin position="38"/>
        <end position="60"/>
    </location>
</feature>
<name>A0ABV3YK93_9ACTN</name>
<dbReference type="SUPFAM" id="SSF55961">
    <property type="entry name" value="Bet v1-like"/>
    <property type="match status" value="1"/>
</dbReference>
<dbReference type="Pfam" id="PF00583">
    <property type="entry name" value="Acetyltransf_1"/>
    <property type="match status" value="1"/>
</dbReference>
<sequence length="315" mass="33860">MRTRHVSTVIRRPPEQVYAYARDPANLGAWAAGLASGRIEPGDESGAEGGGADGDGDRGDTLVVDSPMGRVSVRFLPRNELGVLDHEVTLPDGTVTYNPLRVVPHPDGAEVIFTLRGVDDDEFEQDAAMVAEDLARLRAVFEGPLPAGAPPRSDSAIADAGIRLATPADAGSLGRMLYEFNTGFESATPTADEAARRFGDLLARDDVLAVVASPGSSDAPTDVGFALLTLRPTPYSDHPLAQLEELYVRPDLRGRGVGAAIITRSLFEVVARRCEEMLINVDADDLGARRFYERHGFTDRDPDSGSGMRCYLRQL</sequence>
<dbReference type="EC" id="2.3.1.-" evidence="5"/>
<dbReference type="InterPro" id="IPR016181">
    <property type="entry name" value="Acyl_CoA_acyltransferase"/>
</dbReference>
<dbReference type="Gene3D" id="3.30.530.20">
    <property type="match status" value="1"/>
</dbReference>
<keyword evidence="2 5" id="KW-0012">Acyltransferase</keyword>
<reference evidence="6" key="1">
    <citation type="submission" date="2024-07" db="EMBL/GenBank/DDBJ databases">
        <title>Pseudomonas strain that inhibits Aeromonas fish pathogens.</title>
        <authorList>
            <person name="Wildschutte H."/>
        </authorList>
    </citation>
    <scope>NUCLEOTIDE SEQUENCE [LARGE SCALE GENOMIC DNA]</scope>
    <source>
        <strain evidence="6">n60</strain>
    </source>
</reference>